<feature type="domain" description="SHSP" evidence="4">
    <location>
        <begin position="61"/>
        <end position="173"/>
    </location>
</feature>
<gene>
    <name evidence="5" type="ORF">HYW89_02300</name>
</gene>
<sequence length="173" mass="19900">MSTFFEKLTGSRQPLASPTDEIVPLEEKRQSNKKLSMPKEEIPRAHLKIELEDNHPTTDELQEEEGELTVDIYDRGDSVIIQSTVAGVRPEDLDVSLTNDTVTIRGRREKTEEVDEPNYYYKELFWGTFSRSVILPEEIEEDMAEASLKHGLLTIRMPKRRKGVVQKLKVKTV</sequence>
<dbReference type="EMBL" id="CP066690">
    <property type="protein sequence ID" value="QQG45726.1"/>
    <property type="molecule type" value="Genomic_DNA"/>
</dbReference>
<protein>
    <submittedName>
        <fullName evidence="5">Hsp20/alpha crystallin family protein</fullName>
    </submittedName>
</protein>
<evidence type="ECO:0000256" key="2">
    <source>
        <dbReference type="RuleBase" id="RU003616"/>
    </source>
</evidence>
<evidence type="ECO:0000313" key="5">
    <source>
        <dbReference type="EMBL" id="QQG45726.1"/>
    </source>
</evidence>
<dbReference type="CDD" id="cd06464">
    <property type="entry name" value="ACD_sHsps-like"/>
    <property type="match status" value="1"/>
</dbReference>
<feature type="region of interest" description="Disordered" evidence="3">
    <location>
        <begin position="1"/>
        <end position="45"/>
    </location>
</feature>
<dbReference type="InterPro" id="IPR031107">
    <property type="entry name" value="Small_HSP"/>
</dbReference>
<reference evidence="5 6" key="1">
    <citation type="submission" date="2020-07" db="EMBL/GenBank/DDBJ databases">
        <title>Huge and variable diversity of episymbiotic CPR bacteria and DPANN archaea in groundwater ecosystems.</title>
        <authorList>
            <person name="He C.Y."/>
            <person name="Keren R."/>
            <person name="Whittaker M."/>
            <person name="Farag I.F."/>
            <person name="Doudna J."/>
            <person name="Cate J.H.D."/>
            <person name="Banfield J.F."/>
        </authorList>
    </citation>
    <scope>NUCLEOTIDE SEQUENCE [LARGE SCALE GENOMIC DNA]</scope>
    <source>
        <strain evidence="5">NC_groundwater_541_Ag_S-0.1um_46_50</strain>
    </source>
</reference>
<evidence type="ECO:0000313" key="6">
    <source>
        <dbReference type="Proteomes" id="UP000595618"/>
    </source>
</evidence>
<dbReference type="PROSITE" id="PS01031">
    <property type="entry name" value="SHSP"/>
    <property type="match status" value="1"/>
</dbReference>
<comment type="similarity">
    <text evidence="1 2">Belongs to the small heat shock protein (HSP20) family.</text>
</comment>
<accession>A0A7T5URL9</accession>
<dbReference type="Proteomes" id="UP000595618">
    <property type="component" value="Chromosome"/>
</dbReference>
<name>A0A7T5URL9_9BACT</name>
<dbReference type="Pfam" id="PF00011">
    <property type="entry name" value="HSP20"/>
    <property type="match status" value="1"/>
</dbReference>
<proteinExistence type="inferred from homology"/>
<evidence type="ECO:0000256" key="1">
    <source>
        <dbReference type="PROSITE-ProRule" id="PRU00285"/>
    </source>
</evidence>
<evidence type="ECO:0000259" key="4">
    <source>
        <dbReference type="PROSITE" id="PS01031"/>
    </source>
</evidence>
<dbReference type="InterPro" id="IPR002068">
    <property type="entry name" value="A-crystallin/Hsp20_dom"/>
</dbReference>
<dbReference type="PANTHER" id="PTHR11527">
    <property type="entry name" value="HEAT-SHOCK PROTEIN 20 FAMILY MEMBER"/>
    <property type="match status" value="1"/>
</dbReference>
<dbReference type="Gene3D" id="2.60.40.790">
    <property type="match status" value="1"/>
</dbReference>
<evidence type="ECO:0000256" key="3">
    <source>
        <dbReference type="SAM" id="MobiDB-lite"/>
    </source>
</evidence>
<dbReference type="AlphaFoldDB" id="A0A7T5URL9"/>
<organism evidence="5 6">
    <name type="scientific">Candidatus Sungiibacteriota bacterium</name>
    <dbReference type="NCBI Taxonomy" id="2750080"/>
    <lineage>
        <taxon>Bacteria</taxon>
        <taxon>Candidatus Sungiibacteriota</taxon>
    </lineage>
</organism>
<dbReference type="SUPFAM" id="SSF49764">
    <property type="entry name" value="HSP20-like chaperones"/>
    <property type="match status" value="1"/>
</dbReference>
<dbReference type="InterPro" id="IPR008978">
    <property type="entry name" value="HSP20-like_chaperone"/>
</dbReference>